<dbReference type="AlphaFoldDB" id="A0AAW1JZE9"/>
<evidence type="ECO:0000313" key="1">
    <source>
        <dbReference type="EMBL" id="KAK9711114.1"/>
    </source>
</evidence>
<dbReference type="Proteomes" id="UP001458880">
    <property type="component" value="Unassembled WGS sequence"/>
</dbReference>
<organism evidence="1 2">
    <name type="scientific">Popillia japonica</name>
    <name type="common">Japanese beetle</name>
    <dbReference type="NCBI Taxonomy" id="7064"/>
    <lineage>
        <taxon>Eukaryota</taxon>
        <taxon>Metazoa</taxon>
        <taxon>Ecdysozoa</taxon>
        <taxon>Arthropoda</taxon>
        <taxon>Hexapoda</taxon>
        <taxon>Insecta</taxon>
        <taxon>Pterygota</taxon>
        <taxon>Neoptera</taxon>
        <taxon>Endopterygota</taxon>
        <taxon>Coleoptera</taxon>
        <taxon>Polyphaga</taxon>
        <taxon>Scarabaeiformia</taxon>
        <taxon>Scarabaeidae</taxon>
        <taxon>Rutelinae</taxon>
        <taxon>Popillia</taxon>
    </lineage>
</organism>
<proteinExistence type="predicted"/>
<name>A0AAW1JZE9_POPJA</name>
<evidence type="ECO:0000313" key="2">
    <source>
        <dbReference type="Proteomes" id="UP001458880"/>
    </source>
</evidence>
<comment type="caution">
    <text evidence="1">The sequence shown here is derived from an EMBL/GenBank/DDBJ whole genome shotgun (WGS) entry which is preliminary data.</text>
</comment>
<accession>A0AAW1JZE9</accession>
<keyword evidence="2" id="KW-1185">Reference proteome</keyword>
<sequence length="103" mass="11076">MTSIKLPKPPVGNLYKLKILNDLPAVAKEMPLASKSFSVLRLPEFSGCASKDSLIQMAVPLASKSFSVLRLPEFSGCASKDSLIQMAVPPPLKGALHEKPTKE</sequence>
<reference evidence="1 2" key="1">
    <citation type="journal article" date="2024" name="BMC Genomics">
        <title>De novo assembly and annotation of Popillia japonica's genome with initial clues to its potential as an invasive pest.</title>
        <authorList>
            <person name="Cucini C."/>
            <person name="Boschi S."/>
            <person name="Funari R."/>
            <person name="Cardaioli E."/>
            <person name="Iannotti N."/>
            <person name="Marturano G."/>
            <person name="Paoli F."/>
            <person name="Bruttini M."/>
            <person name="Carapelli A."/>
            <person name="Frati F."/>
            <person name="Nardi F."/>
        </authorList>
    </citation>
    <scope>NUCLEOTIDE SEQUENCE [LARGE SCALE GENOMIC DNA]</scope>
    <source>
        <strain evidence="1">DMR45628</strain>
    </source>
</reference>
<dbReference type="EMBL" id="JASPKY010000284">
    <property type="protein sequence ID" value="KAK9711114.1"/>
    <property type="molecule type" value="Genomic_DNA"/>
</dbReference>
<protein>
    <submittedName>
        <fullName evidence="1">Uncharacterized protein</fullName>
    </submittedName>
</protein>
<gene>
    <name evidence="1" type="ORF">QE152_g25630</name>
</gene>